<dbReference type="RefSeq" id="WP_063387088.1">
    <property type="nucleotide sequence ID" value="NZ_LVHY01000098.1"/>
</dbReference>
<dbReference type="PANTHER" id="PTHR33397:SF5">
    <property type="entry name" value="RNASE YUTE-RELATED"/>
    <property type="match status" value="1"/>
</dbReference>
<dbReference type="InterPro" id="IPR052379">
    <property type="entry name" value="Type_VII_TA_RNase"/>
</dbReference>
<keyword evidence="6" id="KW-1185">Reference proteome</keyword>
<dbReference type="InterPro" id="IPR008201">
    <property type="entry name" value="HepT-like"/>
</dbReference>
<dbReference type="AlphaFoldDB" id="A0A163ZQ88"/>
<sequence length="145" mass="16953">MYFVDRKKIEDTVKFVEDLVSMFEGHQQWESDVEKKALERIAQLLIEAILDIGNGIIDGFIMRDPGSYEDIIDILEDESVVDSRDAEGLKKLISYRKMLVQDYLNIRHEELYDSVSTHLQVLRNFCHRVRTYLEDELGPVTAFKP</sequence>
<reference evidence="5 6" key="1">
    <citation type="submission" date="2016-04" db="EMBL/GenBank/DDBJ databases">
        <title>Draft genome sequence of Aeribacillus pallidus 8m3 from petroleum reservoir.</title>
        <authorList>
            <person name="Poltaraus A.B."/>
            <person name="Nazina T.N."/>
            <person name="Tourova T.P."/>
            <person name="Malakho S.M."/>
            <person name="Korshunova A.V."/>
            <person name="Sokolova D.S."/>
        </authorList>
    </citation>
    <scope>NUCLEOTIDE SEQUENCE [LARGE SCALE GENOMIC DNA]</scope>
    <source>
        <strain evidence="5 6">8m3</strain>
    </source>
</reference>
<evidence type="ECO:0000313" key="5">
    <source>
        <dbReference type="EMBL" id="KZN97285.1"/>
    </source>
</evidence>
<evidence type="ECO:0000313" key="6">
    <source>
        <dbReference type="Proteomes" id="UP000076476"/>
    </source>
</evidence>
<dbReference type="GO" id="GO:0016787">
    <property type="term" value="F:hydrolase activity"/>
    <property type="evidence" value="ECO:0007669"/>
    <property type="project" value="UniProtKB-KW"/>
</dbReference>
<dbReference type="GO" id="GO:0004540">
    <property type="term" value="F:RNA nuclease activity"/>
    <property type="evidence" value="ECO:0007669"/>
    <property type="project" value="InterPro"/>
</dbReference>
<dbReference type="Proteomes" id="UP000076476">
    <property type="component" value="Unassembled WGS sequence"/>
</dbReference>
<evidence type="ECO:0000256" key="3">
    <source>
        <dbReference type="ARBA" id="ARBA00022801"/>
    </source>
</evidence>
<proteinExistence type="inferred from homology"/>
<gene>
    <name evidence="5" type="ORF">AZI98_04440</name>
</gene>
<evidence type="ECO:0000256" key="2">
    <source>
        <dbReference type="ARBA" id="ARBA00022722"/>
    </source>
</evidence>
<dbReference type="Gene3D" id="1.20.120.580">
    <property type="entry name" value="bsu32300-like"/>
    <property type="match status" value="1"/>
</dbReference>
<accession>A0A165YNM6</accession>
<comment type="caution">
    <text evidence="5">The sequence shown here is derived from an EMBL/GenBank/DDBJ whole genome shotgun (WGS) entry which is preliminary data.</text>
</comment>
<evidence type="ECO:0000256" key="1">
    <source>
        <dbReference type="ARBA" id="ARBA00022649"/>
    </source>
</evidence>
<dbReference type="InterPro" id="IPR037038">
    <property type="entry name" value="HepT-like_sf"/>
</dbReference>
<organism evidence="5 6">
    <name type="scientific">Aeribacillus pallidus</name>
    <dbReference type="NCBI Taxonomy" id="33936"/>
    <lineage>
        <taxon>Bacteria</taxon>
        <taxon>Bacillati</taxon>
        <taxon>Bacillota</taxon>
        <taxon>Bacilli</taxon>
        <taxon>Bacillales</taxon>
        <taxon>Bacillaceae</taxon>
        <taxon>Aeribacillus</taxon>
    </lineage>
</organism>
<dbReference type="STRING" id="33936.AZI98_04440"/>
<evidence type="ECO:0008006" key="7">
    <source>
        <dbReference type="Google" id="ProtNLM"/>
    </source>
</evidence>
<evidence type="ECO:0000256" key="4">
    <source>
        <dbReference type="ARBA" id="ARBA00024207"/>
    </source>
</evidence>
<keyword evidence="2" id="KW-0540">Nuclease</keyword>
<keyword evidence="3" id="KW-0378">Hydrolase</keyword>
<protein>
    <recommendedName>
        <fullName evidence="7">DUF86 domain-containing protein</fullName>
    </recommendedName>
</protein>
<name>A0A163ZQ88_9BACI</name>
<dbReference type="Pfam" id="PF01934">
    <property type="entry name" value="HepT-like"/>
    <property type="match status" value="1"/>
</dbReference>
<dbReference type="EMBL" id="LWBR01000012">
    <property type="protein sequence ID" value="KZN97285.1"/>
    <property type="molecule type" value="Genomic_DNA"/>
</dbReference>
<dbReference type="OrthoDB" id="2375467at2"/>
<comment type="similarity">
    <text evidence="4">Belongs to the HepT RNase toxin family.</text>
</comment>
<dbReference type="GO" id="GO:0110001">
    <property type="term" value="C:toxin-antitoxin complex"/>
    <property type="evidence" value="ECO:0007669"/>
    <property type="project" value="InterPro"/>
</dbReference>
<accession>A0A163ZQ88</accession>
<keyword evidence="1" id="KW-1277">Toxin-antitoxin system</keyword>
<dbReference type="PANTHER" id="PTHR33397">
    <property type="entry name" value="UPF0331 PROTEIN YUTE"/>
    <property type="match status" value="1"/>
</dbReference>
<dbReference type="NCBIfam" id="NF047751">
    <property type="entry name" value="HepT_toxin"/>
    <property type="match status" value="1"/>
</dbReference>